<name>A0ABS2CX81_9FLAO</name>
<organism evidence="7 8">
    <name type="scientific">Flavobacterium macrobrachii</name>
    <dbReference type="NCBI Taxonomy" id="591204"/>
    <lineage>
        <taxon>Bacteria</taxon>
        <taxon>Pseudomonadati</taxon>
        <taxon>Bacteroidota</taxon>
        <taxon>Flavobacteriia</taxon>
        <taxon>Flavobacteriales</taxon>
        <taxon>Flavobacteriaceae</taxon>
        <taxon>Flavobacterium</taxon>
    </lineage>
</organism>
<sequence length="93" mass="10703">MGKFKIIIEPSAELEIKFHLKSGNKAVIKKLEKIFVELEETPYSGIGNPEALKHDLSGYWSRRLSQKDRLIYRVEENIVTIFIIAALGHYSDK</sequence>
<keyword evidence="3" id="KW-0540">Nuclease</keyword>
<reference evidence="7 8" key="1">
    <citation type="submission" date="2021-02" db="EMBL/GenBank/DDBJ databases">
        <authorList>
            <person name="Jung H.S."/>
            <person name="Chun B.H."/>
            <person name="Jeon C.O."/>
        </authorList>
    </citation>
    <scope>NUCLEOTIDE SEQUENCE [LARGE SCALE GENOMIC DNA]</scope>
    <source>
        <strain evidence="7 8">LMG 25203</strain>
    </source>
</reference>
<dbReference type="NCBIfam" id="TIGR02116">
    <property type="entry name" value="toxin_Txe_YoeB"/>
    <property type="match status" value="1"/>
</dbReference>
<keyword evidence="4" id="KW-0255">Endonuclease</keyword>
<keyword evidence="5" id="KW-0378">Hydrolase</keyword>
<evidence type="ECO:0000256" key="5">
    <source>
        <dbReference type="ARBA" id="ARBA00022801"/>
    </source>
</evidence>
<dbReference type="InterPro" id="IPR009614">
    <property type="entry name" value="YoeB_toxin"/>
</dbReference>
<proteinExistence type="inferred from homology"/>
<dbReference type="PANTHER" id="PTHR38039">
    <property type="entry name" value="TOXIN YOEB"/>
    <property type="match status" value="1"/>
</dbReference>
<evidence type="ECO:0000313" key="8">
    <source>
        <dbReference type="Proteomes" id="UP000759529"/>
    </source>
</evidence>
<evidence type="ECO:0000256" key="3">
    <source>
        <dbReference type="ARBA" id="ARBA00022722"/>
    </source>
</evidence>
<dbReference type="Proteomes" id="UP000759529">
    <property type="component" value="Unassembled WGS sequence"/>
</dbReference>
<dbReference type="EMBL" id="JACSOD020000484">
    <property type="protein sequence ID" value="MBM6499568.1"/>
    <property type="molecule type" value="Genomic_DNA"/>
</dbReference>
<dbReference type="PANTHER" id="PTHR38039:SF1">
    <property type="entry name" value="TOXIN YOEB"/>
    <property type="match status" value="1"/>
</dbReference>
<comment type="caution">
    <text evidence="7">The sequence shown here is derived from an EMBL/GenBank/DDBJ whole genome shotgun (WGS) entry which is preliminary data.</text>
</comment>
<dbReference type="SUPFAM" id="SSF143011">
    <property type="entry name" value="RelE-like"/>
    <property type="match status" value="1"/>
</dbReference>
<evidence type="ECO:0000256" key="1">
    <source>
        <dbReference type="ARBA" id="ARBA00008172"/>
    </source>
</evidence>
<evidence type="ECO:0000256" key="6">
    <source>
        <dbReference type="ARBA" id="ARBA00030388"/>
    </source>
</evidence>
<comment type="similarity">
    <text evidence="1">Belongs to the YoeB family.</text>
</comment>
<dbReference type="InterPro" id="IPR035093">
    <property type="entry name" value="RelE/ParE_toxin_dom_sf"/>
</dbReference>
<accession>A0ABS2CX81</accession>
<keyword evidence="2" id="KW-1277">Toxin-antitoxin system</keyword>
<gene>
    <name evidence="7" type="ORF">H9X54_009695</name>
</gene>
<evidence type="ECO:0000256" key="2">
    <source>
        <dbReference type="ARBA" id="ARBA00022649"/>
    </source>
</evidence>
<evidence type="ECO:0000313" key="7">
    <source>
        <dbReference type="EMBL" id="MBM6499568.1"/>
    </source>
</evidence>
<dbReference type="Pfam" id="PF06769">
    <property type="entry name" value="YoeB_toxin"/>
    <property type="match status" value="1"/>
</dbReference>
<protein>
    <recommendedName>
        <fullName evidence="6">Putative mRNA interferase YoeB</fullName>
    </recommendedName>
</protein>
<dbReference type="Gene3D" id="3.30.2310.20">
    <property type="entry name" value="RelE-like"/>
    <property type="match status" value="1"/>
</dbReference>
<keyword evidence="8" id="KW-1185">Reference proteome</keyword>
<evidence type="ECO:0000256" key="4">
    <source>
        <dbReference type="ARBA" id="ARBA00022759"/>
    </source>
</evidence>
<dbReference type="RefSeq" id="WP_187657574.1">
    <property type="nucleotide sequence ID" value="NZ_JACSOD020000484.1"/>
</dbReference>